<reference evidence="2" key="1">
    <citation type="journal article" date="2013" name="Environ. Microbiol.">
        <title>Microbiota from the distal guts of lean and obese adolescents exhibit partial functional redundancy besides clear differences in community structure.</title>
        <authorList>
            <person name="Ferrer M."/>
            <person name="Ruiz A."/>
            <person name="Lanza F."/>
            <person name="Haange S.B."/>
            <person name="Oberbach A."/>
            <person name="Till H."/>
            <person name="Bargiela R."/>
            <person name="Campoy C."/>
            <person name="Segura M.T."/>
            <person name="Richter M."/>
            <person name="von Bergen M."/>
            <person name="Seifert J."/>
            <person name="Suarez A."/>
        </authorList>
    </citation>
    <scope>NUCLEOTIDE SEQUENCE</scope>
</reference>
<dbReference type="Pfam" id="PF00535">
    <property type="entry name" value="Glycos_transf_2"/>
    <property type="match status" value="1"/>
</dbReference>
<dbReference type="InterPro" id="IPR029044">
    <property type="entry name" value="Nucleotide-diphossugar_trans"/>
</dbReference>
<dbReference type="PANTHER" id="PTHR43630:SF2">
    <property type="entry name" value="GLYCOSYLTRANSFERASE"/>
    <property type="match status" value="1"/>
</dbReference>
<comment type="caution">
    <text evidence="2">The sequence shown here is derived from an EMBL/GenBank/DDBJ whole genome shotgun (WGS) entry which is preliminary data.</text>
</comment>
<dbReference type="InterPro" id="IPR001173">
    <property type="entry name" value="Glyco_trans_2-like"/>
</dbReference>
<proteinExistence type="predicted"/>
<dbReference type="SUPFAM" id="SSF53448">
    <property type="entry name" value="Nucleotide-diphospho-sugar transferases"/>
    <property type="match status" value="1"/>
</dbReference>
<accession>K1TQM2</accession>
<dbReference type="PANTHER" id="PTHR43630">
    <property type="entry name" value="POLY-BETA-1,6-N-ACETYL-D-GLUCOSAMINE SYNTHASE"/>
    <property type="match status" value="1"/>
</dbReference>
<evidence type="ECO:0000259" key="1">
    <source>
        <dbReference type="Pfam" id="PF00535"/>
    </source>
</evidence>
<feature type="non-terminal residue" evidence="2">
    <location>
        <position position="1"/>
    </location>
</feature>
<organism evidence="2">
    <name type="scientific">human gut metagenome</name>
    <dbReference type="NCBI Taxonomy" id="408170"/>
    <lineage>
        <taxon>unclassified sequences</taxon>
        <taxon>metagenomes</taxon>
        <taxon>organismal metagenomes</taxon>
    </lineage>
</organism>
<dbReference type="GO" id="GO:0016740">
    <property type="term" value="F:transferase activity"/>
    <property type="evidence" value="ECO:0007669"/>
    <property type="project" value="UniProtKB-KW"/>
</dbReference>
<gene>
    <name evidence="2" type="ORF">LEA_06950</name>
</gene>
<dbReference type="EMBL" id="AJWY01004559">
    <property type="protein sequence ID" value="EKC72033.1"/>
    <property type="molecule type" value="Genomic_DNA"/>
</dbReference>
<feature type="domain" description="Glycosyltransferase 2-like" evidence="1">
    <location>
        <begin position="3"/>
        <end position="53"/>
    </location>
</feature>
<name>K1TQM2_9ZZZZ</name>
<keyword evidence="2" id="KW-0808">Transferase</keyword>
<dbReference type="AlphaFoldDB" id="K1TQM2"/>
<dbReference type="Gene3D" id="3.90.550.10">
    <property type="entry name" value="Spore Coat Polysaccharide Biosynthesis Protein SpsA, Chain A"/>
    <property type="match status" value="1"/>
</dbReference>
<sequence>IPCELIIVDTGSTDRTKEIALKYTDKVYDFEWINDFAAARNFGLEKAKRQMVYVS</sequence>
<evidence type="ECO:0000313" key="2">
    <source>
        <dbReference type="EMBL" id="EKC72033.1"/>
    </source>
</evidence>
<protein>
    <submittedName>
        <fullName evidence="2">Glycosyl transferase, group 2 family protein</fullName>
    </submittedName>
</protein>